<evidence type="ECO:0000256" key="5">
    <source>
        <dbReference type="ARBA" id="ARBA00023273"/>
    </source>
</evidence>
<dbReference type="InterPro" id="IPR003591">
    <property type="entry name" value="Leu-rich_rpt_typical-subtyp"/>
</dbReference>
<feature type="compositionally biased region" description="Low complexity" evidence="6">
    <location>
        <begin position="406"/>
        <end position="415"/>
    </location>
</feature>
<dbReference type="PROSITE" id="PS01159">
    <property type="entry name" value="WW_DOMAIN_1"/>
    <property type="match status" value="1"/>
</dbReference>
<evidence type="ECO:0000313" key="9">
    <source>
        <dbReference type="EMBL" id="KUF81249.1"/>
    </source>
</evidence>
<feature type="compositionally biased region" description="Acidic residues" evidence="6">
    <location>
        <begin position="1919"/>
        <end position="1931"/>
    </location>
</feature>
<comment type="caution">
    <text evidence="9">The sequence shown here is derived from an EMBL/GenBank/DDBJ whole genome shotgun (WGS) entry which is preliminary data.</text>
</comment>
<dbReference type="Gene3D" id="2.20.70.10">
    <property type="match status" value="1"/>
</dbReference>
<feature type="region of interest" description="Disordered" evidence="6">
    <location>
        <begin position="1076"/>
        <end position="1110"/>
    </location>
</feature>
<dbReference type="CDD" id="cd00201">
    <property type="entry name" value="WW"/>
    <property type="match status" value="1"/>
</dbReference>
<feature type="compositionally biased region" description="Polar residues" evidence="6">
    <location>
        <begin position="1338"/>
        <end position="1349"/>
    </location>
</feature>
<proteinExistence type="predicted"/>
<dbReference type="SUPFAM" id="SSF47473">
    <property type="entry name" value="EF-hand"/>
    <property type="match status" value="1"/>
</dbReference>
<organism evidence="9 10">
    <name type="scientific">Phytophthora nicotianae</name>
    <name type="common">Potato buckeye rot agent</name>
    <name type="synonym">Phytophthora parasitica</name>
    <dbReference type="NCBI Taxonomy" id="4792"/>
    <lineage>
        <taxon>Eukaryota</taxon>
        <taxon>Sar</taxon>
        <taxon>Stramenopiles</taxon>
        <taxon>Oomycota</taxon>
        <taxon>Peronosporomycetes</taxon>
        <taxon>Peronosporales</taxon>
        <taxon>Peronosporaceae</taxon>
        <taxon>Phytophthora</taxon>
    </lineage>
</organism>
<feature type="region of interest" description="Disordered" evidence="6">
    <location>
        <begin position="915"/>
        <end position="1010"/>
    </location>
</feature>
<feature type="compositionally biased region" description="Acidic residues" evidence="6">
    <location>
        <begin position="917"/>
        <end position="929"/>
    </location>
</feature>
<dbReference type="SUPFAM" id="SSF52075">
    <property type="entry name" value="Outer arm dynein light chain 1"/>
    <property type="match status" value="1"/>
</dbReference>
<evidence type="ECO:0000259" key="8">
    <source>
        <dbReference type="PROSITE" id="PS50222"/>
    </source>
</evidence>
<feature type="region of interest" description="Disordered" evidence="6">
    <location>
        <begin position="1623"/>
        <end position="1659"/>
    </location>
</feature>
<feature type="compositionally biased region" description="Acidic residues" evidence="6">
    <location>
        <begin position="1561"/>
        <end position="1570"/>
    </location>
</feature>
<feature type="compositionally biased region" description="Polar residues" evidence="6">
    <location>
        <begin position="501"/>
        <end position="514"/>
    </location>
</feature>
<feature type="compositionally biased region" description="Acidic residues" evidence="6">
    <location>
        <begin position="1850"/>
        <end position="1864"/>
    </location>
</feature>
<evidence type="ECO:0000313" key="10">
    <source>
        <dbReference type="Proteomes" id="UP000052943"/>
    </source>
</evidence>
<dbReference type="EMBL" id="LNFO01004242">
    <property type="protein sequence ID" value="KUF81249.1"/>
    <property type="molecule type" value="Genomic_DNA"/>
</dbReference>
<evidence type="ECO:0000256" key="3">
    <source>
        <dbReference type="ARBA" id="ARBA00022737"/>
    </source>
</evidence>
<evidence type="ECO:0000256" key="2">
    <source>
        <dbReference type="ARBA" id="ARBA00022614"/>
    </source>
</evidence>
<feature type="compositionally biased region" description="Basic and acidic residues" evidence="6">
    <location>
        <begin position="1865"/>
        <end position="1880"/>
    </location>
</feature>
<sequence length="1931" mass="214111">MLSGIFSKRKKSQDLRPPSLQDVKKFRDTYAKYAELRQVETPPCFEKSIYKTIAGQKQLHTVEFRLEDITDPQMIALAEALLEMPIISSLDLRDNRITDDLTLRSNFVFVNEQGANALLEVLRLQIIMAKTPPTIDPRTKQPLYPPLPEYTRYVTNVNLKGNEVSSSVLQEFSHYVDVLRREDKRLEIRAALNQIDCNSDGGIDEEEFKGVLKLLTASTPTKKEMRAFMQQHTLSTDSTQNVVNLENVLLAKCAVSPSRHSACPPWESLVQERHAILGAPRMTPAVISTSQMSPDPSSTARLSRPSVGSNVITGNVNPSVHSSNFPDVSPLSSPSSQAPVAPIEAMNVPTKPPPGSDNVPVVAQQALNKVSESKGAASQPDQSATLTKTPLVPMLPLASVVQNTTRLSPRSSRSSFGDDGQRNPIKHSVNPSPRSTFDDERKQALTGQSFVVPAPSSPHDSDTSDNMSVVSSTFGGSVTQRFLEDHGNNTVTERKAHIPPTINTQSTTLDSPRWQSEHFIRDDEEIFSSTAASTARKEEDELNGGVDDDDMRSATNHKFPISAKTSGSSNRLSDNKSASGSSRREASFETAREHLSKGTDASSGHDEKRSLSGSAVSTPRFDDLSSLSFRGAEEGGRIASFHSSADCPNDQPEEDEEVEERIDSTTFDVTKDGKERYVAKLIHSEFRSGLTVKDFPAEIPFRNLLALLLPDNGLPDLALFTECRFSFVTVLDLSRNKLLKLPDDGLTAFPRLEVLNLAENRLKTITGLAKIFKLRALGLSRNAIRTVKNIEHLSQLEVLHLGHNQIATVHALRILSLNKMLAHLNLDGNAVVETDERQKRKNIVHVRNLLPELQSLGSIPLAGLHIKDKKKASTSTNSGKSLFASDLIPDNKTLWVSTACDTLHIFQDSNLGADQSQYEDEWDARDEDGGEGRPKKPLTREQQRQRDELRSRALGFRSRQKAIPSPAKVKTSVYSFGPPQQPPTRKKKKKPTPADPSVVREQQRRASELSAPKYTPVDKTLMHQEQKRKSRVDFNAAMTAGERLQLARDMTQRRPTATISLSARSRSILAKVESRKRASAASAMTINEETIEPEEIPNAASRSPSPQPSPMKDTLVFRIDPADTPHSPKVLTFRVDPYPAGMNEQPSSPKPKESKEAGFLHDLAVSDFISHAEEEFSTALTALNVLLSMSEKEQGDRKKLTDYRASLDALDILNEHESHELYKKAQGHSDNELEAQCTEWFTKLGVVKKCMRQLLEKLEVHAPGSGVIRAYCRCIRSNELRGIITTMLEAQEDVLNQTERIETDKEKSLLEKEHGVSKEGPNDANDEKPTQKELASGPSVTSRLFGDTSSLVRDEVDTNDIIPEEKPCDDQILDAIPEAEIKPSDDQILDFSVCATDLDFLESNDSVFDEDKSEKVKEGEPVPQQVDYTSADLGIEDHSSVSDPALLASTTDFTMDIRMSDPESNKKTVDAHWEIDATEDNDNSSIIDDLAAIEDEGATEELGAAIEPVETYESDINDHATFDNIGDESTDIPTHIEPSVEATVTQNEDYDWLATSNELNAETEEADSLEQEMKSVSEDEADSAVIQEQAEADHDYDWSTTEVTVPTMEEEAEVPQEVCEEGTYEAEETYEGGEAEETFEERETEENVNYGAEGDEGEVVTEEVEPSEAQLEIGEGVDADDEEAETFGDWEKGFDPSSNHYFWFNHNTGESSWTPPDGWPYEVDEPFSTEDETGGEEEQQEHEYEQGTAEAQDFGGAGTEGHAYDEAAADGHYYEEGTAEAQQYDAEGQGYDQGAAEGQYYEGSDEHAYEHGEGEADGHYYEEGTAEAQYYGEGAPEGQCYEEPAAEGQEYGETDQEQVYEEGVAEEHQYQENTTEHQWYDETAAEGQEYDKFEAAAEEDQVEHEERDGTESPRRSEVSDFEFDDSDLPGF</sequence>
<dbReference type="InterPro" id="IPR001611">
    <property type="entry name" value="Leu-rich_rpt"/>
</dbReference>
<feature type="region of interest" description="Disordered" evidence="6">
    <location>
        <begin position="1560"/>
        <end position="1584"/>
    </location>
</feature>
<dbReference type="SMART" id="SM00456">
    <property type="entry name" value="WW"/>
    <property type="match status" value="1"/>
</dbReference>
<feature type="compositionally biased region" description="Basic and acidic residues" evidence="6">
    <location>
        <begin position="930"/>
        <end position="951"/>
    </location>
</feature>
<feature type="compositionally biased region" description="Basic and acidic residues" evidence="6">
    <location>
        <begin position="1804"/>
        <end position="1822"/>
    </location>
</feature>
<dbReference type="GO" id="GO:0005509">
    <property type="term" value="F:calcium ion binding"/>
    <property type="evidence" value="ECO:0007669"/>
    <property type="project" value="InterPro"/>
</dbReference>
<keyword evidence="3" id="KW-0677">Repeat</keyword>
<feature type="compositionally biased region" description="Acidic residues" evidence="6">
    <location>
        <begin position="540"/>
        <end position="550"/>
    </location>
</feature>
<feature type="compositionally biased region" description="Polar residues" evidence="6">
    <location>
        <begin position="318"/>
        <end position="338"/>
    </location>
</feature>
<dbReference type="Gene3D" id="3.80.10.10">
    <property type="entry name" value="Ribonuclease Inhibitor"/>
    <property type="match status" value="1"/>
</dbReference>
<feature type="compositionally biased region" description="Acidic residues" evidence="6">
    <location>
        <begin position="1623"/>
        <end position="1646"/>
    </location>
</feature>
<evidence type="ECO:0000256" key="1">
    <source>
        <dbReference type="ARBA" id="ARBA00004138"/>
    </source>
</evidence>
<dbReference type="PROSITE" id="PS51450">
    <property type="entry name" value="LRR"/>
    <property type="match status" value="3"/>
</dbReference>
<dbReference type="OrthoDB" id="2444812at2759"/>
<dbReference type="SUPFAM" id="SSF52047">
    <property type="entry name" value="RNI-like"/>
    <property type="match status" value="1"/>
</dbReference>
<name>A0A0W8CB01_PHYNI</name>
<evidence type="ECO:0000259" key="7">
    <source>
        <dbReference type="PROSITE" id="PS50020"/>
    </source>
</evidence>
<feature type="compositionally biased region" description="Basic and acidic residues" evidence="6">
    <location>
        <begin position="1302"/>
        <end position="1331"/>
    </location>
</feature>
<accession>A0A0W8CB01</accession>
<keyword evidence="5" id="KW-0966">Cell projection</keyword>
<feature type="domain" description="WW" evidence="7">
    <location>
        <begin position="1690"/>
        <end position="1718"/>
    </location>
</feature>
<feature type="compositionally biased region" description="Polar residues" evidence="6">
    <location>
        <begin position="563"/>
        <end position="581"/>
    </location>
</feature>
<feature type="region of interest" description="Disordered" evidence="6">
    <location>
        <begin position="1302"/>
        <end position="1349"/>
    </location>
</feature>
<feature type="region of interest" description="Disordered" evidence="6">
    <location>
        <begin position="402"/>
        <end position="442"/>
    </location>
</feature>
<dbReference type="InterPro" id="IPR002048">
    <property type="entry name" value="EF_hand_dom"/>
</dbReference>
<feature type="compositionally biased region" description="Acidic residues" evidence="6">
    <location>
        <begin position="651"/>
        <end position="660"/>
    </location>
</feature>
<protein>
    <submittedName>
        <fullName evidence="9">Dynein assembly factor 1</fullName>
    </submittedName>
</protein>
<keyword evidence="2" id="KW-0433">Leucine-rich repeat</keyword>
<feature type="compositionally biased region" description="Polar residues" evidence="6">
    <location>
        <begin position="379"/>
        <end position="388"/>
    </location>
</feature>
<comment type="subcellular location">
    <subcellularLocation>
        <location evidence="1">Cell projection</location>
        <location evidence="1">Cilium</location>
    </subcellularLocation>
</comment>
<dbReference type="Pfam" id="PF13855">
    <property type="entry name" value="LRR_8"/>
    <property type="match status" value="1"/>
</dbReference>
<dbReference type="SMART" id="SM00369">
    <property type="entry name" value="LRR_TYP"/>
    <property type="match status" value="3"/>
</dbReference>
<dbReference type="InterPro" id="IPR011992">
    <property type="entry name" value="EF-hand-dom_pair"/>
</dbReference>
<dbReference type="InterPro" id="IPR032675">
    <property type="entry name" value="LRR_dom_sf"/>
</dbReference>
<feature type="compositionally biased region" description="Basic and acidic residues" evidence="6">
    <location>
        <begin position="582"/>
        <end position="610"/>
    </location>
</feature>
<gene>
    <name evidence="9" type="ORF">AM587_10004103</name>
</gene>
<feature type="region of interest" description="Disordered" evidence="6">
    <location>
        <begin position="491"/>
        <end position="619"/>
    </location>
</feature>
<feature type="region of interest" description="Disordered" evidence="6">
    <location>
        <begin position="1712"/>
        <end position="1931"/>
    </location>
</feature>
<dbReference type="PROSITE" id="PS50020">
    <property type="entry name" value="WW_DOMAIN_2"/>
    <property type="match status" value="1"/>
</dbReference>
<dbReference type="Gene3D" id="1.10.238.10">
    <property type="entry name" value="EF-hand"/>
    <property type="match status" value="1"/>
</dbReference>
<feature type="region of interest" description="Disordered" evidence="6">
    <location>
        <begin position="288"/>
        <end position="307"/>
    </location>
</feature>
<dbReference type="InterPro" id="IPR050576">
    <property type="entry name" value="Cilia_flagella_integrity"/>
</dbReference>
<dbReference type="Proteomes" id="UP000052943">
    <property type="component" value="Unassembled WGS sequence"/>
</dbReference>
<dbReference type="PROSITE" id="PS50222">
    <property type="entry name" value="EF_HAND_2"/>
    <property type="match status" value="1"/>
</dbReference>
<feature type="region of interest" description="Disordered" evidence="6">
    <location>
        <begin position="639"/>
        <end position="661"/>
    </location>
</feature>
<reference evidence="9 10" key="1">
    <citation type="submission" date="2015-11" db="EMBL/GenBank/DDBJ databases">
        <title>Genomes and virulence difference between two physiological races of Phytophthora nicotianae.</title>
        <authorList>
            <person name="Liu H."/>
            <person name="Ma X."/>
            <person name="Yu H."/>
            <person name="Fang D."/>
            <person name="Li Y."/>
            <person name="Wang X."/>
            <person name="Wang W."/>
            <person name="Dong Y."/>
            <person name="Xiao B."/>
        </authorList>
    </citation>
    <scope>NUCLEOTIDE SEQUENCE [LARGE SCALE GENOMIC DNA]</scope>
    <source>
        <strain evidence="10">race 0</strain>
    </source>
</reference>
<dbReference type="SMART" id="SM00054">
    <property type="entry name" value="EFh"/>
    <property type="match status" value="1"/>
</dbReference>
<feature type="region of interest" description="Disordered" evidence="6">
    <location>
        <begin position="370"/>
        <end position="390"/>
    </location>
</feature>
<evidence type="ECO:0000256" key="4">
    <source>
        <dbReference type="ARBA" id="ARBA00023069"/>
    </source>
</evidence>
<dbReference type="PANTHER" id="PTHR45973:SF9">
    <property type="entry name" value="LEUCINE-RICH REPEAT-CONTAINING PROTEIN 46"/>
    <property type="match status" value="1"/>
</dbReference>
<feature type="domain" description="EF-hand" evidence="8">
    <location>
        <begin position="183"/>
        <end position="218"/>
    </location>
</feature>
<dbReference type="SUPFAM" id="SSF51045">
    <property type="entry name" value="WW domain"/>
    <property type="match status" value="1"/>
</dbReference>
<dbReference type="InterPro" id="IPR001202">
    <property type="entry name" value="WW_dom"/>
</dbReference>
<feature type="compositionally biased region" description="Basic and acidic residues" evidence="6">
    <location>
        <begin position="1904"/>
        <end position="1918"/>
    </location>
</feature>
<dbReference type="Pfam" id="PF00397">
    <property type="entry name" value="WW"/>
    <property type="match status" value="1"/>
</dbReference>
<feature type="compositionally biased region" description="Acidic residues" evidence="6">
    <location>
        <begin position="1722"/>
        <end position="1740"/>
    </location>
</feature>
<keyword evidence="4" id="KW-0969">Cilium</keyword>
<dbReference type="PANTHER" id="PTHR45973">
    <property type="entry name" value="PROTEIN PHOSPHATASE 1 REGULATORY SUBUNIT SDS22-RELATED"/>
    <property type="match status" value="1"/>
</dbReference>
<dbReference type="InterPro" id="IPR036020">
    <property type="entry name" value="WW_dom_sf"/>
</dbReference>
<evidence type="ECO:0000256" key="6">
    <source>
        <dbReference type="SAM" id="MobiDB-lite"/>
    </source>
</evidence>
<feature type="region of interest" description="Disordered" evidence="6">
    <location>
        <begin position="318"/>
        <end position="339"/>
    </location>
</feature>